<accession>A0A369BS65</accession>
<dbReference type="RefSeq" id="WP_114495385.1">
    <property type="nucleotide sequence ID" value="NZ_QPJW01000001.1"/>
</dbReference>
<protein>
    <recommendedName>
        <fullName evidence="5">PH (Pleckstrin Homology) domain-containing protein</fullName>
    </recommendedName>
</protein>
<dbReference type="AlphaFoldDB" id="A0A369BS65"/>
<evidence type="ECO:0008006" key="5">
    <source>
        <dbReference type="Google" id="ProtNLM"/>
    </source>
</evidence>
<keyword evidence="2" id="KW-0472">Membrane</keyword>
<evidence type="ECO:0000256" key="1">
    <source>
        <dbReference type="SAM" id="MobiDB-lite"/>
    </source>
</evidence>
<organism evidence="3 4">
    <name type="scientific">Fontibacillus phaseoli</name>
    <dbReference type="NCBI Taxonomy" id="1416533"/>
    <lineage>
        <taxon>Bacteria</taxon>
        <taxon>Bacillati</taxon>
        <taxon>Bacillota</taxon>
        <taxon>Bacilli</taxon>
        <taxon>Bacillales</taxon>
        <taxon>Paenibacillaceae</taxon>
        <taxon>Fontibacillus</taxon>
    </lineage>
</organism>
<dbReference type="EMBL" id="QPJW01000001">
    <property type="protein sequence ID" value="RCX23518.1"/>
    <property type="molecule type" value="Genomic_DNA"/>
</dbReference>
<dbReference type="Proteomes" id="UP000253090">
    <property type="component" value="Unassembled WGS sequence"/>
</dbReference>
<evidence type="ECO:0000313" key="3">
    <source>
        <dbReference type="EMBL" id="RCX23518.1"/>
    </source>
</evidence>
<dbReference type="OrthoDB" id="2598858at2"/>
<feature type="region of interest" description="Disordered" evidence="1">
    <location>
        <begin position="1"/>
        <end position="40"/>
    </location>
</feature>
<feature type="transmembrane region" description="Helical" evidence="2">
    <location>
        <begin position="52"/>
        <end position="74"/>
    </location>
</feature>
<feature type="transmembrane region" description="Helical" evidence="2">
    <location>
        <begin position="80"/>
        <end position="97"/>
    </location>
</feature>
<sequence length="178" mass="20175">MASFDRKVERNQIRMNKKGKGPNAGKGRGNQNPRTSLGAKGEGEVFRGRNMILPGVLVLLALLYAAVGLVGSAAEMSSGLFWLTIVLYLILALTIFLRKPYLRINKGWLYTSKYNRDKILEAGNISKIRVTRQKVIITPKGKDTNWVFYRGRNLFDTEAMGERLEQYAKVHHVTFEKE</sequence>
<keyword evidence="2" id="KW-0812">Transmembrane</keyword>
<feature type="compositionally biased region" description="Basic and acidic residues" evidence="1">
    <location>
        <begin position="1"/>
        <end position="12"/>
    </location>
</feature>
<gene>
    <name evidence="3" type="ORF">DFP94_1011117</name>
</gene>
<reference evidence="3 4" key="1">
    <citation type="submission" date="2018-07" db="EMBL/GenBank/DDBJ databases">
        <title>Genomic Encyclopedia of Type Strains, Phase III (KMG-III): the genomes of soil and plant-associated and newly described type strains.</title>
        <authorList>
            <person name="Whitman W."/>
        </authorList>
    </citation>
    <scope>NUCLEOTIDE SEQUENCE [LARGE SCALE GENOMIC DNA]</scope>
    <source>
        <strain evidence="3 4">CECT 8333</strain>
    </source>
</reference>
<keyword evidence="4" id="KW-1185">Reference proteome</keyword>
<proteinExistence type="predicted"/>
<evidence type="ECO:0000313" key="4">
    <source>
        <dbReference type="Proteomes" id="UP000253090"/>
    </source>
</evidence>
<keyword evidence="2" id="KW-1133">Transmembrane helix</keyword>
<evidence type="ECO:0000256" key="2">
    <source>
        <dbReference type="SAM" id="Phobius"/>
    </source>
</evidence>
<comment type="caution">
    <text evidence="3">The sequence shown here is derived from an EMBL/GenBank/DDBJ whole genome shotgun (WGS) entry which is preliminary data.</text>
</comment>
<name>A0A369BS65_9BACL</name>